<dbReference type="InterPro" id="IPR005662">
    <property type="entry name" value="GTPase_Era-like"/>
</dbReference>
<protein>
    <recommendedName>
        <fullName evidence="1">G domain-containing protein</fullName>
    </recommendedName>
</protein>
<name>A0A511JAK9_9CELL</name>
<dbReference type="GO" id="GO:0000028">
    <property type="term" value="P:ribosomal small subunit assembly"/>
    <property type="evidence" value="ECO:0007669"/>
    <property type="project" value="TreeGrafter"/>
</dbReference>
<dbReference type="Pfam" id="PF01926">
    <property type="entry name" value="MMR_HSR1"/>
    <property type="match status" value="1"/>
</dbReference>
<dbReference type="InterPro" id="IPR027417">
    <property type="entry name" value="P-loop_NTPase"/>
</dbReference>
<evidence type="ECO:0000313" key="3">
    <source>
        <dbReference type="Proteomes" id="UP000321720"/>
    </source>
</evidence>
<reference evidence="2 3" key="1">
    <citation type="submission" date="2019-07" db="EMBL/GenBank/DDBJ databases">
        <title>Whole genome shotgun sequence of Cellulomonas composti NBRC 100758.</title>
        <authorList>
            <person name="Hosoyama A."/>
            <person name="Uohara A."/>
            <person name="Ohji S."/>
            <person name="Ichikawa N."/>
        </authorList>
    </citation>
    <scope>NUCLEOTIDE SEQUENCE [LARGE SCALE GENOMIC DNA]</scope>
    <source>
        <strain evidence="2 3">NBRC 100758</strain>
    </source>
</reference>
<dbReference type="InterPro" id="IPR006073">
    <property type="entry name" value="GTP-bd"/>
</dbReference>
<dbReference type="Proteomes" id="UP000321720">
    <property type="component" value="Unassembled WGS sequence"/>
</dbReference>
<evidence type="ECO:0000259" key="1">
    <source>
        <dbReference type="Pfam" id="PF01926"/>
    </source>
</evidence>
<dbReference type="GO" id="GO:0005525">
    <property type="term" value="F:GTP binding"/>
    <property type="evidence" value="ECO:0007669"/>
    <property type="project" value="InterPro"/>
</dbReference>
<proteinExistence type="predicted"/>
<dbReference type="EMBL" id="BJWG01000005">
    <property type="protein sequence ID" value="GEL94743.1"/>
    <property type="molecule type" value="Genomic_DNA"/>
</dbReference>
<organism evidence="2 3">
    <name type="scientific">Cellulomonas composti</name>
    <dbReference type="NCBI Taxonomy" id="266130"/>
    <lineage>
        <taxon>Bacteria</taxon>
        <taxon>Bacillati</taxon>
        <taxon>Actinomycetota</taxon>
        <taxon>Actinomycetes</taxon>
        <taxon>Micrococcales</taxon>
        <taxon>Cellulomonadaceae</taxon>
        <taxon>Cellulomonas</taxon>
    </lineage>
</organism>
<dbReference type="GO" id="GO:0043024">
    <property type="term" value="F:ribosomal small subunit binding"/>
    <property type="evidence" value="ECO:0007669"/>
    <property type="project" value="TreeGrafter"/>
</dbReference>
<gene>
    <name evidence="2" type="ORF">CCO02nite_14010</name>
</gene>
<dbReference type="PANTHER" id="PTHR42698">
    <property type="entry name" value="GTPASE ERA"/>
    <property type="match status" value="1"/>
</dbReference>
<dbReference type="PANTHER" id="PTHR42698:SF1">
    <property type="entry name" value="GTPASE ERA, MITOCHONDRIAL"/>
    <property type="match status" value="1"/>
</dbReference>
<dbReference type="GO" id="GO:0019843">
    <property type="term" value="F:rRNA binding"/>
    <property type="evidence" value="ECO:0007669"/>
    <property type="project" value="TreeGrafter"/>
</dbReference>
<feature type="domain" description="G" evidence="1">
    <location>
        <begin position="79"/>
        <end position="182"/>
    </location>
</feature>
<comment type="caution">
    <text evidence="2">The sequence shown here is derived from an EMBL/GenBank/DDBJ whole genome shotgun (WGS) entry which is preliminary data.</text>
</comment>
<dbReference type="GO" id="GO:0005829">
    <property type="term" value="C:cytosol"/>
    <property type="evidence" value="ECO:0007669"/>
    <property type="project" value="TreeGrafter"/>
</dbReference>
<dbReference type="AlphaFoldDB" id="A0A511JAK9"/>
<dbReference type="SUPFAM" id="SSF52540">
    <property type="entry name" value="P-loop containing nucleoside triphosphate hydrolases"/>
    <property type="match status" value="1"/>
</dbReference>
<keyword evidence="3" id="KW-1185">Reference proteome</keyword>
<accession>A0A511JAK9</accession>
<sequence>MVAPGRHTADDPREVLARPLAATSLLDAIRDLRRDVEDTDFPLALPSAAGAIESRDRLLHQLTEHLLPRLTELSAPAVVVVAGPTGAGKSTLVNSLLGHQVSDAGVLRPTTRQPVLVHHPDDLDLLADHPLVASSRTVADVGVPRGIALLDAPDMDSVLEANRETAHRLLEAADLWLFVTTAARYGDALPWHVLSEAADRGASVAMVLNRVPTASLPTIRGDLLTRLREHGLEGSPLFVVLDGGPQVELLEASAVASVNRWLLMLAGPDRSRSVIGRTLRGSLAALRVWVDRLAEAVQEQADAAADLLVLLEDATREHTRAAAAAARAADGGTGAVAVRWAELTSGDGVFARLAGRSGGVRGSGRHRQQRQAAVEPVQHEAVRWAQAVIAAGAARARTGLRDALSAPDAPPGAALLLETWQPATGDGADEAAARAWAGQGLRTLRAALADPAGAGGREGRRREKAVRVLGDETLAAIALVGAAGVRDAGALLGALVGPGVATRVVDELREDLVARAAARVEQARAEAGRPLDDADLAPDAASRLRLRLAVIKGLT</sequence>
<dbReference type="Gene3D" id="3.40.50.300">
    <property type="entry name" value="P-loop containing nucleotide triphosphate hydrolases"/>
    <property type="match status" value="1"/>
</dbReference>
<evidence type="ECO:0000313" key="2">
    <source>
        <dbReference type="EMBL" id="GEL94743.1"/>
    </source>
</evidence>